<dbReference type="Proteomes" id="UP000011518">
    <property type="component" value="Unassembled WGS sequence"/>
</dbReference>
<gene>
    <name evidence="1" type="ORF">TREES_T100010099</name>
</gene>
<dbReference type="EMBL" id="KB321078">
    <property type="protein sequence ID" value="ELW48013.1"/>
    <property type="molecule type" value="Genomic_DNA"/>
</dbReference>
<evidence type="ECO:0000313" key="1">
    <source>
        <dbReference type="EMBL" id="ELW48013.1"/>
    </source>
</evidence>
<name>L9JCF6_TUPCH</name>
<reference evidence="2" key="2">
    <citation type="journal article" date="2013" name="Nat. Commun.">
        <title>Genome of the Chinese tree shrew.</title>
        <authorList>
            <person name="Fan Y."/>
            <person name="Huang Z.Y."/>
            <person name="Cao C.C."/>
            <person name="Chen C.S."/>
            <person name="Chen Y.X."/>
            <person name="Fan D.D."/>
            <person name="He J."/>
            <person name="Hou H.L."/>
            <person name="Hu L."/>
            <person name="Hu X.T."/>
            <person name="Jiang X.T."/>
            <person name="Lai R."/>
            <person name="Lang Y.S."/>
            <person name="Liang B."/>
            <person name="Liao S.G."/>
            <person name="Mu D."/>
            <person name="Ma Y.Y."/>
            <person name="Niu Y.Y."/>
            <person name="Sun X.Q."/>
            <person name="Xia J.Q."/>
            <person name="Xiao J."/>
            <person name="Xiong Z.Q."/>
            <person name="Xu L."/>
            <person name="Yang L."/>
            <person name="Zhang Y."/>
            <person name="Zhao W."/>
            <person name="Zhao X.D."/>
            <person name="Zheng Y.T."/>
            <person name="Zhou J.M."/>
            <person name="Zhu Y.B."/>
            <person name="Zhang G.J."/>
            <person name="Wang J."/>
            <person name="Yao Y.G."/>
        </authorList>
    </citation>
    <scope>NUCLEOTIDE SEQUENCE [LARGE SCALE GENOMIC DNA]</scope>
</reference>
<dbReference type="AlphaFoldDB" id="L9JCF6"/>
<dbReference type="InParanoid" id="L9JCF6"/>
<sequence>MIRSKGSGRVCVDLAPTASQITGSVEAKPCGSHVSFQYRYLGPGPPVWDQTSLDREGYRRYSPEAGELHCAPVTDLE</sequence>
<organism evidence="1 2">
    <name type="scientific">Tupaia chinensis</name>
    <name type="common">Chinese tree shrew</name>
    <name type="synonym">Tupaia belangeri chinensis</name>
    <dbReference type="NCBI Taxonomy" id="246437"/>
    <lineage>
        <taxon>Eukaryota</taxon>
        <taxon>Metazoa</taxon>
        <taxon>Chordata</taxon>
        <taxon>Craniata</taxon>
        <taxon>Vertebrata</taxon>
        <taxon>Euteleostomi</taxon>
        <taxon>Mammalia</taxon>
        <taxon>Eutheria</taxon>
        <taxon>Euarchontoglires</taxon>
        <taxon>Scandentia</taxon>
        <taxon>Tupaiidae</taxon>
        <taxon>Tupaia</taxon>
    </lineage>
</organism>
<accession>L9JCF6</accession>
<keyword evidence="2" id="KW-1185">Reference proteome</keyword>
<protein>
    <submittedName>
        <fullName evidence="1">Uncharacterized protein</fullName>
    </submittedName>
</protein>
<evidence type="ECO:0000313" key="2">
    <source>
        <dbReference type="Proteomes" id="UP000011518"/>
    </source>
</evidence>
<proteinExistence type="predicted"/>
<reference evidence="2" key="1">
    <citation type="submission" date="2012-07" db="EMBL/GenBank/DDBJ databases">
        <title>Genome of the Chinese tree shrew, a rising model animal genetically related to primates.</title>
        <authorList>
            <person name="Zhang G."/>
            <person name="Fan Y."/>
            <person name="Yao Y."/>
            <person name="Huang Z."/>
        </authorList>
    </citation>
    <scope>NUCLEOTIDE SEQUENCE [LARGE SCALE GENOMIC DNA]</scope>
</reference>